<feature type="binding site" evidence="12">
    <location>
        <begin position="99"/>
        <end position="100"/>
    </location>
    <ligand>
        <name>CoA</name>
        <dbReference type="ChEBI" id="CHEBI:57287"/>
    </ligand>
</feature>
<dbReference type="InterPro" id="IPR008278">
    <property type="entry name" value="4-PPantetheinyl_Trfase_dom"/>
</dbReference>
<evidence type="ECO:0000259" key="15">
    <source>
        <dbReference type="Pfam" id="PF17837"/>
    </source>
</evidence>
<evidence type="ECO:0000256" key="11">
    <source>
        <dbReference type="ARBA" id="ARBA00049191"/>
    </source>
</evidence>
<comment type="catalytic activity">
    <reaction evidence="10">
        <text>apo-[aryl-carrier protein] + CoA = holo-[aryl-carrier protein] + adenosine 3',5'-bisphosphate + H(+)</text>
        <dbReference type="Rhea" id="RHEA:48404"/>
        <dbReference type="Rhea" id="RHEA-COMP:15903"/>
        <dbReference type="Rhea" id="RHEA-COMP:17557"/>
        <dbReference type="ChEBI" id="CHEBI:15378"/>
        <dbReference type="ChEBI" id="CHEBI:29999"/>
        <dbReference type="ChEBI" id="CHEBI:57287"/>
        <dbReference type="ChEBI" id="CHEBI:58343"/>
        <dbReference type="ChEBI" id="CHEBI:64479"/>
    </reaction>
</comment>
<evidence type="ECO:0000259" key="14">
    <source>
        <dbReference type="Pfam" id="PF01648"/>
    </source>
</evidence>
<comment type="catalytic activity">
    <reaction evidence="11">
        <text>apo-[peptidyl-carrier protein] + CoA = holo-[peptidyl-carrier protein] + adenosine 3',5'-bisphosphate + H(+)</text>
        <dbReference type="Rhea" id="RHEA:46228"/>
        <dbReference type="Rhea" id="RHEA-COMP:11479"/>
        <dbReference type="Rhea" id="RHEA-COMP:11480"/>
        <dbReference type="ChEBI" id="CHEBI:15378"/>
        <dbReference type="ChEBI" id="CHEBI:29999"/>
        <dbReference type="ChEBI" id="CHEBI:57287"/>
        <dbReference type="ChEBI" id="CHEBI:58343"/>
        <dbReference type="ChEBI" id="CHEBI:64479"/>
    </reaction>
</comment>
<evidence type="ECO:0000256" key="8">
    <source>
        <dbReference type="ARBA" id="ARBA00029894"/>
    </source>
</evidence>
<comment type="pathway">
    <text evidence="2">Siderophore biosynthesis; enterobactin biosynthesis.</text>
</comment>
<feature type="domain" description="4'-phosphopantetheinyl transferase" evidence="14">
    <location>
        <begin position="117"/>
        <end position="199"/>
    </location>
</feature>
<feature type="binding site" evidence="12">
    <location>
        <position position="62"/>
    </location>
    <ligand>
        <name>CoA</name>
        <dbReference type="ChEBI" id="CHEBI:57287"/>
    </ligand>
</feature>
<feature type="binding site" evidence="12">
    <location>
        <position position="54"/>
    </location>
    <ligand>
        <name>CoA</name>
        <dbReference type="ChEBI" id="CHEBI:57287"/>
    </ligand>
</feature>
<comment type="cofactor">
    <cofactor evidence="13">
        <name>Mg(2+)</name>
        <dbReference type="ChEBI" id="CHEBI:18420"/>
    </cofactor>
</comment>
<feature type="binding site" evidence="12">
    <location>
        <position position="121"/>
    </location>
    <ligand>
        <name>CoA</name>
        <dbReference type="ChEBI" id="CHEBI:57287"/>
    </ligand>
</feature>
<sequence>MNCRSVPQPTPAWPFKQEALPGLTMFALPLDGYEPACDAVLMDSRWLGQALPQRRREFAGGRVCAAAALRALDLLDDWLPIARPHRYALFPVGAVGSITHNRSLALACAADADCFIGVGIDIEEVIWHPELVAMAAHVMCPQEHKRFQNMEGFTALQFFYLCFSAKESLYKALFPLCHVDLEMSEAELVSWDTQGHFVLALRSERLSKHFADGHNFHGLWAMEEDTLFTMIPLEKTG</sequence>
<comment type="subunit">
    <text evidence="4">EntB, EntD, EntE, and EntF form a multienzyme complex called enterobactin synthase.</text>
</comment>
<dbReference type="InterPro" id="IPR003542">
    <property type="entry name" value="Enbac_synth_compD-like"/>
</dbReference>
<evidence type="ECO:0000256" key="3">
    <source>
        <dbReference type="ARBA" id="ARBA00008342"/>
    </source>
</evidence>
<feature type="binding site" evidence="13">
    <location>
        <position position="123"/>
    </location>
    <ligand>
        <name>Mg(2+)</name>
        <dbReference type="ChEBI" id="CHEBI:18420"/>
    </ligand>
</feature>
<protein>
    <recommendedName>
        <fullName evidence="5">Enterobactin synthase component D</fullName>
    </recommendedName>
    <alternativeName>
        <fullName evidence="8">4'-phosphopantetheinyl transferase EntD</fullName>
    </alternativeName>
    <alternativeName>
        <fullName evidence="9">Enterochelin synthase D</fullName>
    </alternativeName>
</protein>
<reference evidence="16 17" key="1">
    <citation type="submission" date="2016-10" db="EMBL/GenBank/DDBJ databases">
        <authorList>
            <person name="de Groot N.N."/>
        </authorList>
    </citation>
    <scope>NUCLEOTIDE SEQUENCE [LARGE SCALE GENOMIC DNA]</scope>
    <source>
        <strain evidence="16 17">LMG 2158</strain>
    </source>
</reference>
<feature type="binding site" evidence="12">
    <location>
        <position position="171"/>
    </location>
    <ligand>
        <name>CoA</name>
        <dbReference type="ChEBI" id="CHEBI:57287"/>
    </ligand>
</feature>
<gene>
    <name evidence="16" type="ORF">SAMN05216581_4744</name>
</gene>
<evidence type="ECO:0000313" key="17">
    <source>
        <dbReference type="Proteomes" id="UP000182272"/>
    </source>
</evidence>
<feature type="binding site" evidence="13">
    <location>
        <position position="121"/>
    </location>
    <ligand>
        <name>Mg(2+)</name>
        <dbReference type="ChEBI" id="CHEBI:18420"/>
    </ligand>
</feature>
<evidence type="ECO:0000256" key="10">
    <source>
        <dbReference type="ARBA" id="ARBA00049176"/>
    </source>
</evidence>
<evidence type="ECO:0000313" key="16">
    <source>
        <dbReference type="EMBL" id="SEI22222.1"/>
    </source>
</evidence>
<evidence type="ECO:0000256" key="9">
    <source>
        <dbReference type="ARBA" id="ARBA00031996"/>
    </source>
</evidence>
<dbReference type="PANTHER" id="PTHR38096:SF1">
    <property type="entry name" value="ENTEROBACTIN SYNTHASE COMPONENT D"/>
    <property type="match status" value="1"/>
</dbReference>
<dbReference type="Gene3D" id="3.90.470.20">
    <property type="entry name" value="4'-phosphopantetheinyl transferase domain"/>
    <property type="match status" value="1"/>
</dbReference>
<dbReference type="EMBL" id="LT629972">
    <property type="protein sequence ID" value="SEI22222.1"/>
    <property type="molecule type" value="Genomic_DNA"/>
</dbReference>
<evidence type="ECO:0000256" key="6">
    <source>
        <dbReference type="ARBA" id="ARBA00022679"/>
    </source>
</evidence>
<accession>A0A1H6PBM3</accession>
<dbReference type="AlphaFoldDB" id="A0A1H6PBM3"/>
<keyword evidence="6" id="KW-0808">Transferase</keyword>
<evidence type="ECO:0000256" key="13">
    <source>
        <dbReference type="PIRSR" id="PIRSR603542-2"/>
    </source>
</evidence>
<evidence type="ECO:0000256" key="7">
    <source>
        <dbReference type="ARBA" id="ARBA00023191"/>
    </source>
</evidence>
<organism evidence="16 17">
    <name type="scientific">Pseudomonas asplenii</name>
    <dbReference type="NCBI Taxonomy" id="53407"/>
    <lineage>
        <taxon>Bacteria</taxon>
        <taxon>Pseudomonadati</taxon>
        <taxon>Pseudomonadota</taxon>
        <taxon>Gammaproteobacteria</taxon>
        <taxon>Pseudomonadales</taxon>
        <taxon>Pseudomonadaceae</taxon>
        <taxon>Pseudomonas</taxon>
    </lineage>
</organism>
<dbReference type="InterPro" id="IPR037143">
    <property type="entry name" value="4-PPantetheinyl_Trfase_dom_sf"/>
</dbReference>
<dbReference type="InterPro" id="IPR041354">
    <property type="entry name" value="4PPT_N"/>
</dbReference>
<comment type="similarity">
    <text evidence="3">Belongs to the P-Pant transferase superfamily. EntD family.</text>
</comment>
<dbReference type="GO" id="GO:0000287">
    <property type="term" value="F:magnesium ion binding"/>
    <property type="evidence" value="ECO:0007669"/>
    <property type="project" value="InterPro"/>
</dbReference>
<dbReference type="Pfam" id="PF01648">
    <property type="entry name" value="ACPS"/>
    <property type="match status" value="1"/>
</dbReference>
<dbReference type="SUPFAM" id="SSF56214">
    <property type="entry name" value="4'-phosphopantetheinyl transferase"/>
    <property type="match status" value="1"/>
</dbReference>
<dbReference type="PRINTS" id="PR01399">
    <property type="entry name" value="ENTSNTHTASED"/>
</dbReference>
<keyword evidence="7" id="KW-0259">Enterobactin biosynthesis</keyword>
<dbReference type="Pfam" id="PF17837">
    <property type="entry name" value="4PPT_N"/>
    <property type="match status" value="1"/>
</dbReference>
<feature type="domain" description="4'-phosphopantetheinyl transferase N-terminal" evidence="15">
    <location>
        <begin position="47"/>
        <end position="110"/>
    </location>
</feature>
<dbReference type="PANTHER" id="PTHR38096">
    <property type="entry name" value="ENTEROBACTIN SYNTHASE COMPONENT D"/>
    <property type="match status" value="1"/>
</dbReference>
<proteinExistence type="inferred from homology"/>
<feature type="binding site" evidence="12">
    <location>
        <position position="181"/>
    </location>
    <ligand>
        <name>CoA</name>
        <dbReference type="ChEBI" id="CHEBI:57287"/>
    </ligand>
</feature>
<dbReference type="GO" id="GO:0009239">
    <property type="term" value="P:enterobactin biosynthetic process"/>
    <property type="evidence" value="ECO:0007669"/>
    <property type="project" value="UniProtKB-UniPathway"/>
</dbReference>
<evidence type="ECO:0000256" key="2">
    <source>
        <dbReference type="ARBA" id="ARBA00004993"/>
    </source>
</evidence>
<keyword evidence="13" id="KW-0479">Metal-binding</keyword>
<evidence type="ECO:0000256" key="1">
    <source>
        <dbReference type="ARBA" id="ARBA00003937"/>
    </source>
</evidence>
<name>A0A1H6PBM3_9PSED</name>
<dbReference type="GO" id="GO:0008897">
    <property type="term" value="F:holo-[acyl-carrier-protein] synthase activity"/>
    <property type="evidence" value="ECO:0007669"/>
    <property type="project" value="InterPro"/>
</dbReference>
<keyword evidence="13" id="KW-0460">Magnesium</keyword>
<comment type="function">
    <text evidence="1">Involved in the biosynthesis of the siderophore enterobactin (enterochelin), which is a macrocyclic trimeric lactone of N-(2,3-dihydroxybenzoyl)-serine. The serine trilactone serves as a scaffolding for the three catechol functionalities that provide hexadentate coordination for the tightly ligated iron(2+) atoms. Plays an essential role in the assembly of the enterobactin by catalyzing the transfer of the 4'-phosphopantetheine (Ppant) moiety from coenzyme A to the apo-domains of both EntB (ArCP domain) and EntF (PCP domain) to yield their holo-forms which make them competent for the activation of 2,3-dihydroxybenzoate (DHB) and L-serine, respectively.</text>
</comment>
<feature type="binding site" evidence="13">
    <location>
        <position position="122"/>
    </location>
    <ligand>
        <name>Mg(2+)</name>
        <dbReference type="ChEBI" id="CHEBI:18420"/>
    </ligand>
</feature>
<feature type="binding site" evidence="12">
    <location>
        <position position="167"/>
    </location>
    <ligand>
        <name>CoA</name>
        <dbReference type="ChEBI" id="CHEBI:57287"/>
    </ligand>
</feature>
<evidence type="ECO:0000256" key="4">
    <source>
        <dbReference type="ARBA" id="ARBA00011503"/>
    </source>
</evidence>
<dbReference type="UniPathway" id="UPA00017"/>
<dbReference type="GO" id="GO:0009366">
    <property type="term" value="C:enterobactin synthetase complex"/>
    <property type="evidence" value="ECO:0007669"/>
    <property type="project" value="InterPro"/>
</dbReference>
<evidence type="ECO:0000256" key="5">
    <source>
        <dbReference type="ARBA" id="ARBA00019087"/>
    </source>
</evidence>
<evidence type="ECO:0000256" key="12">
    <source>
        <dbReference type="PIRSR" id="PIRSR603542-1"/>
    </source>
</evidence>
<dbReference type="GO" id="GO:0005886">
    <property type="term" value="C:plasma membrane"/>
    <property type="evidence" value="ECO:0007669"/>
    <property type="project" value="TreeGrafter"/>
</dbReference>
<dbReference type="Proteomes" id="UP000182272">
    <property type="component" value="Chromosome I"/>
</dbReference>